<proteinExistence type="inferred from homology"/>
<evidence type="ECO:0000256" key="1">
    <source>
        <dbReference type="ARBA" id="ARBA00004496"/>
    </source>
</evidence>
<protein>
    <submittedName>
        <fullName evidence="8">DivIVA domain-containing protein</fullName>
    </submittedName>
</protein>
<dbReference type="Pfam" id="PF05103">
    <property type="entry name" value="DivIVA"/>
    <property type="match status" value="1"/>
</dbReference>
<evidence type="ECO:0000256" key="3">
    <source>
        <dbReference type="ARBA" id="ARBA00022490"/>
    </source>
</evidence>
<comment type="caution">
    <text evidence="8">The sequence shown here is derived from an EMBL/GenBank/DDBJ whole genome shotgun (WGS) entry which is preliminary data.</text>
</comment>
<evidence type="ECO:0000313" key="8">
    <source>
        <dbReference type="EMBL" id="HGU34352.1"/>
    </source>
</evidence>
<evidence type="ECO:0000256" key="6">
    <source>
        <dbReference type="ARBA" id="ARBA00023306"/>
    </source>
</evidence>
<gene>
    <name evidence="8" type="ORF">ENS29_16125</name>
</gene>
<keyword evidence="3" id="KW-0963">Cytoplasm</keyword>
<keyword evidence="6" id="KW-0131">Cell cycle</keyword>
<comment type="subcellular location">
    <subcellularLocation>
        <location evidence="1">Cytoplasm</location>
    </subcellularLocation>
</comment>
<dbReference type="GO" id="GO:0051301">
    <property type="term" value="P:cell division"/>
    <property type="evidence" value="ECO:0007669"/>
    <property type="project" value="UniProtKB-KW"/>
</dbReference>
<dbReference type="AlphaFoldDB" id="A0A7C4VSR5"/>
<keyword evidence="5 7" id="KW-0175">Coiled coil</keyword>
<organism evidence="8">
    <name type="scientific">Desulfatirhabdium butyrativorans</name>
    <dbReference type="NCBI Taxonomy" id="340467"/>
    <lineage>
        <taxon>Bacteria</taxon>
        <taxon>Pseudomonadati</taxon>
        <taxon>Thermodesulfobacteriota</taxon>
        <taxon>Desulfobacteria</taxon>
        <taxon>Desulfobacterales</taxon>
        <taxon>Desulfatirhabdiaceae</taxon>
        <taxon>Desulfatirhabdium</taxon>
    </lineage>
</organism>
<dbReference type="PANTHER" id="PTHR35794:SF2">
    <property type="entry name" value="CELL DIVISION PROTEIN DIVIVA"/>
    <property type="match status" value="1"/>
</dbReference>
<feature type="coiled-coil region" evidence="7">
    <location>
        <begin position="33"/>
        <end position="110"/>
    </location>
</feature>
<dbReference type="GO" id="GO:0005737">
    <property type="term" value="C:cytoplasm"/>
    <property type="evidence" value="ECO:0007669"/>
    <property type="project" value="UniProtKB-SubCell"/>
</dbReference>
<sequence>MRDYLNITPLDIQQHQFSVRFRGFDIREVDAFLDRIAQTLDVLYKEVERLRAENREFKTQNEQLTEQVSGYRSKYEAAKLELDQMNVNAKRIAESMLAEAEQKAEAIVNRAYNRMAQVHEDIIRLKTQRMQIEAQIRAVIESHLKLLDMEAMQNRRVEEEYEKLRRIASLEGDPLLAAKPVELLDPSVDSAKTEIKP</sequence>
<evidence type="ECO:0000256" key="7">
    <source>
        <dbReference type="SAM" id="Coils"/>
    </source>
</evidence>
<dbReference type="InterPro" id="IPR019933">
    <property type="entry name" value="DivIVA_domain"/>
</dbReference>
<accession>A0A7C4VSR5</accession>
<dbReference type="InterPro" id="IPR007793">
    <property type="entry name" value="DivIVA_fam"/>
</dbReference>
<evidence type="ECO:0000256" key="2">
    <source>
        <dbReference type="ARBA" id="ARBA00009008"/>
    </source>
</evidence>
<keyword evidence="4" id="KW-0132">Cell division</keyword>
<reference evidence="8" key="1">
    <citation type="journal article" date="2020" name="mSystems">
        <title>Genome- and Community-Level Interaction Insights into Carbon Utilization and Element Cycling Functions of Hydrothermarchaeota in Hydrothermal Sediment.</title>
        <authorList>
            <person name="Zhou Z."/>
            <person name="Liu Y."/>
            <person name="Xu W."/>
            <person name="Pan J."/>
            <person name="Luo Z.H."/>
            <person name="Li M."/>
        </authorList>
    </citation>
    <scope>NUCLEOTIDE SEQUENCE [LARGE SCALE GENOMIC DNA]</scope>
    <source>
        <strain evidence="8">SpSt-477</strain>
    </source>
</reference>
<evidence type="ECO:0000256" key="4">
    <source>
        <dbReference type="ARBA" id="ARBA00022618"/>
    </source>
</evidence>
<dbReference type="EMBL" id="DSUH01000369">
    <property type="protein sequence ID" value="HGU34352.1"/>
    <property type="molecule type" value="Genomic_DNA"/>
</dbReference>
<dbReference type="NCBIfam" id="TIGR03544">
    <property type="entry name" value="DivI1A_domain"/>
    <property type="match status" value="1"/>
</dbReference>
<dbReference type="Gene3D" id="6.10.250.660">
    <property type="match status" value="1"/>
</dbReference>
<comment type="similarity">
    <text evidence="2">Belongs to the DivIVA family.</text>
</comment>
<name>A0A7C4VSR5_9BACT</name>
<dbReference type="PANTHER" id="PTHR35794">
    <property type="entry name" value="CELL DIVISION PROTEIN DIVIVA"/>
    <property type="match status" value="1"/>
</dbReference>
<evidence type="ECO:0000256" key="5">
    <source>
        <dbReference type="ARBA" id="ARBA00023054"/>
    </source>
</evidence>